<organism evidence="1 2">
    <name type="scientific">Trichostrongylus colubriformis</name>
    <name type="common">Black scour worm</name>
    <dbReference type="NCBI Taxonomy" id="6319"/>
    <lineage>
        <taxon>Eukaryota</taxon>
        <taxon>Metazoa</taxon>
        <taxon>Ecdysozoa</taxon>
        <taxon>Nematoda</taxon>
        <taxon>Chromadorea</taxon>
        <taxon>Rhabditida</taxon>
        <taxon>Rhabditina</taxon>
        <taxon>Rhabditomorpha</taxon>
        <taxon>Strongyloidea</taxon>
        <taxon>Trichostrongylidae</taxon>
        <taxon>Trichostrongylus</taxon>
    </lineage>
</organism>
<proteinExistence type="predicted"/>
<dbReference type="AlphaFoldDB" id="A0AAN8J3E4"/>
<sequence>MASHHHCWLLKYARMQPWFWDSYNSSLSHISMDFEGSLLTFAPW</sequence>
<keyword evidence="2" id="KW-1185">Reference proteome</keyword>
<evidence type="ECO:0000313" key="1">
    <source>
        <dbReference type="EMBL" id="KAK5985009.1"/>
    </source>
</evidence>
<comment type="caution">
    <text evidence="1">The sequence shown here is derived from an EMBL/GenBank/DDBJ whole genome shotgun (WGS) entry which is preliminary data.</text>
</comment>
<reference evidence="1 2" key="1">
    <citation type="submission" date="2019-10" db="EMBL/GenBank/DDBJ databases">
        <title>Assembly and Annotation for the nematode Trichostrongylus colubriformis.</title>
        <authorList>
            <person name="Martin J."/>
        </authorList>
    </citation>
    <scope>NUCLEOTIDE SEQUENCE [LARGE SCALE GENOMIC DNA]</scope>
    <source>
        <strain evidence="1">G859</strain>
        <tissue evidence="1">Whole worm</tissue>
    </source>
</reference>
<evidence type="ECO:0000313" key="2">
    <source>
        <dbReference type="Proteomes" id="UP001331761"/>
    </source>
</evidence>
<gene>
    <name evidence="1" type="ORF">GCK32_022361</name>
</gene>
<accession>A0AAN8J3E4</accession>
<name>A0AAN8J3E4_TRICO</name>
<protein>
    <submittedName>
        <fullName evidence="1">Uncharacterized protein</fullName>
    </submittedName>
</protein>
<dbReference type="EMBL" id="WIXE01002229">
    <property type="protein sequence ID" value="KAK5985009.1"/>
    <property type="molecule type" value="Genomic_DNA"/>
</dbReference>
<dbReference type="Proteomes" id="UP001331761">
    <property type="component" value="Unassembled WGS sequence"/>
</dbReference>